<keyword evidence="2" id="KW-1185">Reference proteome</keyword>
<protein>
    <submittedName>
        <fullName evidence="1">Uncharacterized protein</fullName>
    </submittedName>
</protein>
<gene>
    <name evidence="1" type="ORF">Malapachy_3700</name>
</gene>
<dbReference type="EMBL" id="LGAV01000020">
    <property type="protein sequence ID" value="KOS12403.1"/>
    <property type="molecule type" value="Genomic_DNA"/>
</dbReference>
<sequence>MPSRPACTLDNRAIEVGLQLRTLCPPRTGVCTWCTTPSITPFHGEVCPGRQRVQQIKRHDYLRDLLARTFQRRPGTTVRVEQGWDTDEPDRRRFDIEVRSHYDESPITHIDLTVVEVVHAAEVAAGRQAPPVLVPRFDEGQAVPSHHWEAHPAYAV</sequence>
<evidence type="ECO:0000313" key="2">
    <source>
        <dbReference type="Proteomes" id="UP000037751"/>
    </source>
</evidence>
<dbReference type="AlphaFoldDB" id="A0A0N0RRT3"/>
<proteinExistence type="predicted"/>
<dbReference type="RefSeq" id="XP_017990035.1">
    <property type="nucleotide sequence ID" value="XM_018138162.1"/>
</dbReference>
<comment type="caution">
    <text evidence="1">The sequence shown here is derived from an EMBL/GenBank/DDBJ whole genome shotgun (WGS) entry which is preliminary data.</text>
</comment>
<dbReference type="VEuPathDB" id="FungiDB:Malapachy_3700"/>
<reference evidence="1 2" key="1">
    <citation type="submission" date="2015-07" db="EMBL/GenBank/DDBJ databases">
        <title>Draft Genome Sequence of Malassezia furfur CBS1878 and Malassezia pachydermatis CBS1879.</title>
        <authorList>
            <person name="Triana S."/>
            <person name="Ohm R."/>
            <person name="Gonzalez A."/>
            <person name="DeCock H."/>
            <person name="Restrepo S."/>
            <person name="Celis A."/>
        </authorList>
    </citation>
    <scope>NUCLEOTIDE SEQUENCE [LARGE SCALE GENOMIC DNA]</scope>
    <source>
        <strain evidence="1 2">CBS 1879</strain>
    </source>
</reference>
<accession>A0A0N0RRT3</accession>
<name>A0A0N0RRT3_9BASI</name>
<evidence type="ECO:0000313" key="1">
    <source>
        <dbReference type="EMBL" id="KOS12403.1"/>
    </source>
</evidence>
<organism evidence="1 2">
    <name type="scientific">Malassezia pachydermatis</name>
    <dbReference type="NCBI Taxonomy" id="77020"/>
    <lineage>
        <taxon>Eukaryota</taxon>
        <taxon>Fungi</taxon>
        <taxon>Dikarya</taxon>
        <taxon>Basidiomycota</taxon>
        <taxon>Ustilaginomycotina</taxon>
        <taxon>Malasseziomycetes</taxon>
        <taxon>Malasseziales</taxon>
        <taxon>Malasseziaceae</taxon>
        <taxon>Malassezia</taxon>
    </lineage>
</organism>
<dbReference type="GeneID" id="28730038"/>
<dbReference type="Proteomes" id="UP000037751">
    <property type="component" value="Unassembled WGS sequence"/>
</dbReference>